<organism evidence="1 2">
    <name type="scientific">Odoribacter laneus YIT 12061</name>
    <dbReference type="NCBI Taxonomy" id="742817"/>
    <lineage>
        <taxon>Bacteria</taxon>
        <taxon>Pseudomonadati</taxon>
        <taxon>Bacteroidota</taxon>
        <taxon>Bacteroidia</taxon>
        <taxon>Bacteroidales</taxon>
        <taxon>Odoribacteraceae</taxon>
        <taxon>Odoribacter</taxon>
    </lineage>
</organism>
<gene>
    <name evidence="1" type="ORF">HMPREF9449_03041</name>
</gene>
<sequence>MKNYLLKIVLYTRKVQYILLELIELQYLVKQRLHSYIDNLFDIYLHPKLYIHIFVRRNFVMYLFDRGKNNKMSLIEISVVADNA</sequence>
<proteinExistence type="predicted"/>
<evidence type="ECO:0000313" key="2">
    <source>
        <dbReference type="Proteomes" id="UP000004892"/>
    </source>
</evidence>
<dbReference type="HOGENOM" id="CLU_2524275_0_0_10"/>
<evidence type="ECO:0000313" key="1">
    <source>
        <dbReference type="EMBL" id="EHP44994.1"/>
    </source>
</evidence>
<protein>
    <submittedName>
        <fullName evidence="1">Uncharacterized protein</fullName>
    </submittedName>
</protein>
<reference evidence="1 2" key="1">
    <citation type="submission" date="2012-01" db="EMBL/GenBank/DDBJ databases">
        <title>The Genome Sequence of Odoribacter laneus YIT 12061.</title>
        <authorList>
            <consortium name="The Broad Institute Genome Sequencing Platform"/>
            <person name="Earl A."/>
            <person name="Ward D."/>
            <person name="Feldgarden M."/>
            <person name="Gevers D."/>
            <person name="Morotomi M."/>
            <person name="Young S.K."/>
            <person name="Zeng Q."/>
            <person name="Gargeya S."/>
            <person name="Fitzgerald M."/>
            <person name="Haas B."/>
            <person name="Abouelleil A."/>
            <person name="Alvarado L."/>
            <person name="Arachchi H.M."/>
            <person name="Berlin A."/>
            <person name="Chapman S.B."/>
            <person name="Gearin G."/>
            <person name="Goldberg J."/>
            <person name="Griggs A."/>
            <person name="Gujja S."/>
            <person name="Hansen M."/>
            <person name="Heiman D."/>
            <person name="Howarth C."/>
            <person name="Larimer J."/>
            <person name="Lui A."/>
            <person name="MacDonald P.J.P."/>
            <person name="McCowen C."/>
            <person name="Montmayeur A."/>
            <person name="Murphy C."/>
            <person name="Neiman D."/>
            <person name="Pearson M."/>
            <person name="Priest M."/>
            <person name="Roberts A."/>
            <person name="Saif S."/>
            <person name="Shea T."/>
            <person name="Sisk P."/>
            <person name="Stolte C."/>
            <person name="Sykes S."/>
            <person name="Wortman J."/>
            <person name="Nusbaum C."/>
            <person name="Birren B."/>
        </authorList>
    </citation>
    <scope>NUCLEOTIDE SEQUENCE [LARGE SCALE GENOMIC DNA]</scope>
    <source>
        <strain evidence="1 2">YIT 12061</strain>
    </source>
</reference>
<keyword evidence="2" id="KW-1185">Reference proteome</keyword>
<name>H1DLA5_9BACT</name>
<accession>H1DLA5</accession>
<dbReference type="AlphaFoldDB" id="H1DLA5"/>
<comment type="caution">
    <text evidence="1">The sequence shown here is derived from an EMBL/GenBank/DDBJ whole genome shotgun (WGS) entry which is preliminary data.</text>
</comment>
<dbReference type="Proteomes" id="UP000004892">
    <property type="component" value="Unassembled WGS sequence"/>
</dbReference>
<dbReference type="EMBL" id="ADMC01000037">
    <property type="protein sequence ID" value="EHP44994.1"/>
    <property type="molecule type" value="Genomic_DNA"/>
</dbReference>